<keyword evidence="8" id="KW-1185">Reference proteome</keyword>
<dbReference type="OrthoDB" id="9762369at2"/>
<proteinExistence type="inferred from homology"/>
<dbReference type="GO" id="GO:0005524">
    <property type="term" value="F:ATP binding"/>
    <property type="evidence" value="ECO:0007669"/>
    <property type="project" value="UniProtKB-KW"/>
</dbReference>
<evidence type="ECO:0000259" key="6">
    <source>
        <dbReference type="PROSITE" id="PS50893"/>
    </source>
</evidence>
<dbReference type="CDD" id="cd03221">
    <property type="entry name" value="ABCF_EF-3"/>
    <property type="match status" value="2"/>
</dbReference>
<accession>A0A1I5PLM6</accession>
<evidence type="ECO:0000256" key="4">
    <source>
        <dbReference type="ARBA" id="ARBA00061551"/>
    </source>
</evidence>
<evidence type="ECO:0000256" key="5">
    <source>
        <dbReference type="ARBA" id="ARBA00074044"/>
    </source>
</evidence>
<gene>
    <name evidence="7" type="ORF">SAMN05216234_11610</name>
</gene>
<feature type="domain" description="ABC transporter" evidence="6">
    <location>
        <begin position="2"/>
        <end position="254"/>
    </location>
</feature>
<dbReference type="RefSeq" id="WP_092912283.1">
    <property type="nucleotide sequence ID" value="NZ_FOXB01000016.1"/>
</dbReference>
<reference evidence="7 8" key="1">
    <citation type="submission" date="2016-10" db="EMBL/GenBank/DDBJ databases">
        <authorList>
            <person name="de Groot N.N."/>
        </authorList>
    </citation>
    <scope>NUCLEOTIDE SEQUENCE [LARGE SCALE GENOMIC DNA]</scope>
    <source>
        <strain evidence="7 8">EP1-55-1</strain>
    </source>
</reference>
<evidence type="ECO:0000313" key="8">
    <source>
        <dbReference type="Proteomes" id="UP000199227"/>
    </source>
</evidence>
<dbReference type="SUPFAM" id="SSF52540">
    <property type="entry name" value="P-loop containing nucleoside triphosphate hydrolases"/>
    <property type="match status" value="2"/>
</dbReference>
<comment type="similarity">
    <text evidence="4">Belongs to the ABC transporter superfamily. ABCF family. YbiT subfamily.</text>
</comment>
<dbReference type="Pfam" id="PF00005">
    <property type="entry name" value="ABC_tran"/>
    <property type="match status" value="2"/>
</dbReference>
<dbReference type="GO" id="GO:0016887">
    <property type="term" value="F:ATP hydrolysis activity"/>
    <property type="evidence" value="ECO:0007669"/>
    <property type="project" value="InterPro"/>
</dbReference>
<evidence type="ECO:0000256" key="1">
    <source>
        <dbReference type="ARBA" id="ARBA00022737"/>
    </source>
</evidence>
<dbReference type="AlphaFoldDB" id="A0A1I5PLM6"/>
<keyword evidence="2" id="KW-0547">Nucleotide-binding</keyword>
<dbReference type="InterPro" id="IPR051309">
    <property type="entry name" value="ABCF_ATPase"/>
</dbReference>
<dbReference type="Proteomes" id="UP000199227">
    <property type="component" value="Unassembled WGS sequence"/>
</dbReference>
<dbReference type="FunFam" id="3.40.50.300:FF:000070">
    <property type="entry name" value="Putative ABC transporter ATP-binding component"/>
    <property type="match status" value="1"/>
</dbReference>
<evidence type="ECO:0000256" key="3">
    <source>
        <dbReference type="ARBA" id="ARBA00022840"/>
    </source>
</evidence>
<name>A0A1I5PLM6_9BACT</name>
<keyword evidence="3" id="KW-0067">ATP-binding</keyword>
<dbReference type="InterPro" id="IPR003439">
    <property type="entry name" value="ABC_transporter-like_ATP-bd"/>
</dbReference>
<feature type="domain" description="ABC transporter" evidence="6">
    <location>
        <begin position="322"/>
        <end position="532"/>
    </location>
</feature>
<dbReference type="EMBL" id="FOXB01000016">
    <property type="protein sequence ID" value="SFP34690.1"/>
    <property type="molecule type" value="Genomic_DNA"/>
</dbReference>
<dbReference type="FunFam" id="3.40.50.300:FF:000011">
    <property type="entry name" value="Putative ABC transporter ATP-binding component"/>
    <property type="match status" value="1"/>
</dbReference>
<dbReference type="InterPro" id="IPR032781">
    <property type="entry name" value="ABC_tran_Xtn"/>
</dbReference>
<dbReference type="STRING" id="223786.SAMN05216234_11610"/>
<evidence type="ECO:0000256" key="2">
    <source>
        <dbReference type="ARBA" id="ARBA00022741"/>
    </source>
</evidence>
<evidence type="ECO:0000313" key="7">
    <source>
        <dbReference type="EMBL" id="SFP34690.1"/>
    </source>
</evidence>
<sequence>MLQTVDLTKRFGGRVLFENVNLKLDAGKRYGLIGANGAGKSTFLKIVAGEEEPTSGEIIIGSGLKVGVLGQNQFAFEDFTIADAVLYGNKRLYDAIKEKERLYMEGNFDDDKVNERLGELEMICVEEDPMYEYDVRIKKILEELGFPEEQHTELMSSLPSADKFKVLLAQVLFPKPDILFLDEPTNNLDIHAIAWLEEQLKRHEGTMIVISHDRHFLNSVVTHILDLDFKTIREFTGNYDDWYIASNLLQKQREMERAKKLKEKEQLENFIRRFSANASKAKQATSRQKQLEKLDLSALQTSSRRDPSIVFRQRREIGKEALELENVSKKFDDHVVFENLTLKFNPGDKVALIGPNGVGKTTLCKMIMDDGLKPDSGEIRWGATVEPSYFPQDTTDRIKGTETLYEWLRSHDREADISEIRNCLGRMLFSGEEQEKSIEKISGGEKHRMMLSKMMLEQGNFLVLDEPTNHLDLEAIIALGEALYNFKGNVICVTHDRELIDAFANRIIEIKPNGEIVDFKGNYEEYAEFIGEAKN</sequence>
<organism evidence="7 8">
    <name type="scientific">Hydrogenimonas thermophila</name>
    <dbReference type="NCBI Taxonomy" id="223786"/>
    <lineage>
        <taxon>Bacteria</taxon>
        <taxon>Pseudomonadati</taxon>
        <taxon>Campylobacterota</taxon>
        <taxon>Epsilonproteobacteria</taxon>
        <taxon>Campylobacterales</taxon>
        <taxon>Hydrogenimonadaceae</taxon>
        <taxon>Hydrogenimonas</taxon>
    </lineage>
</organism>
<dbReference type="Pfam" id="PF12848">
    <property type="entry name" value="ABC_tran_Xtn"/>
    <property type="match status" value="1"/>
</dbReference>
<dbReference type="InterPro" id="IPR027417">
    <property type="entry name" value="P-loop_NTPase"/>
</dbReference>
<dbReference type="SMART" id="SM00382">
    <property type="entry name" value="AAA"/>
    <property type="match status" value="2"/>
</dbReference>
<dbReference type="PANTHER" id="PTHR42855:SF2">
    <property type="entry name" value="DRUG RESISTANCE ABC TRANSPORTER,ATP-BINDING PROTEIN"/>
    <property type="match status" value="1"/>
</dbReference>
<keyword evidence="1" id="KW-0677">Repeat</keyword>
<dbReference type="Gene3D" id="3.40.50.300">
    <property type="entry name" value="P-loop containing nucleotide triphosphate hydrolases"/>
    <property type="match status" value="2"/>
</dbReference>
<protein>
    <recommendedName>
        <fullName evidence="5">Probable ATP-binding protein YbiT</fullName>
    </recommendedName>
</protein>
<dbReference type="PANTHER" id="PTHR42855">
    <property type="entry name" value="ABC TRANSPORTER ATP-BINDING SUBUNIT"/>
    <property type="match status" value="1"/>
</dbReference>
<dbReference type="PROSITE" id="PS50893">
    <property type="entry name" value="ABC_TRANSPORTER_2"/>
    <property type="match status" value="2"/>
</dbReference>
<dbReference type="InterPro" id="IPR003593">
    <property type="entry name" value="AAA+_ATPase"/>
</dbReference>